<evidence type="ECO:0000313" key="11">
    <source>
        <dbReference type="EMBL" id="PVU99684.1"/>
    </source>
</evidence>
<dbReference type="InterPro" id="IPR046450">
    <property type="entry name" value="PA_dom_sf"/>
</dbReference>
<dbReference type="EC" id="3.2.1.-" evidence="7"/>
<dbReference type="PRINTS" id="PR00747">
    <property type="entry name" value="GLYHDRLASE47"/>
</dbReference>
<keyword evidence="7" id="KW-0326">Glycosidase</keyword>
<dbReference type="PANTHER" id="PTHR45679:SF5">
    <property type="entry name" value="ER DEGRADATION-ENHANCING ALPHA-MANNOSIDASE-LIKE PROTEIN 1"/>
    <property type="match status" value="1"/>
</dbReference>
<evidence type="ECO:0000256" key="4">
    <source>
        <dbReference type="ARBA" id="ARBA00023180"/>
    </source>
</evidence>
<dbReference type="InterPro" id="IPR001382">
    <property type="entry name" value="Glyco_hydro_47"/>
</dbReference>
<reference evidence="11 12" key="1">
    <citation type="journal article" date="2018" name="MBio">
        <title>Comparative Genomics Reveals the Core Gene Toolbox for the Fungus-Insect Symbiosis.</title>
        <authorList>
            <person name="Wang Y."/>
            <person name="Stata M."/>
            <person name="Wang W."/>
            <person name="Stajich J.E."/>
            <person name="White M.M."/>
            <person name="Moncalvo J.M."/>
        </authorList>
    </citation>
    <scope>NUCLEOTIDE SEQUENCE [LARGE SCALE GENOMIC DNA]</scope>
    <source>
        <strain evidence="11 12">AUS-77-4</strain>
    </source>
</reference>
<feature type="active site" evidence="5">
    <location>
        <position position="285"/>
    </location>
</feature>
<comment type="similarity">
    <text evidence="2 7">Belongs to the glycosyl hydrolase 47 family.</text>
</comment>
<name>A0A2T9Z569_9FUNG</name>
<feature type="region of interest" description="Disordered" evidence="8">
    <location>
        <begin position="606"/>
        <end position="635"/>
    </location>
</feature>
<evidence type="ECO:0000256" key="5">
    <source>
        <dbReference type="PIRSR" id="PIRSR601382-1"/>
    </source>
</evidence>
<sequence length="1171" mass="133510">MYFSLNAISILLFLALTSFSNGYISKKKRLRLRDSAKEAFFHGFNGYMTKAFPFDELKPVGCIGRGRDRTSLDFKGENDILGDFCLTLIDSLDTLALLQDKKAFAQAVKNTIDYVSNFDLDSYVQVFETNIRILGGLISAHIIATDHIDDLGMNLTKEPTGILDRKGKLWVYRGELLHLARELGWRLLPAFEASENGIPYARVNLRHGYSPVETPETCTAGAGTLLLEFATLSRLTNETVFEDAAKHAIKQLWFNRSKIGLVGNSINIITEKWTDEISGISAGIDSFYEYLFKGGVYLQDQEMLDIFENAYQSLMHYSRDTSTGYLFGNVDMNTSDLSTWWVDSLSAYFPGLMVQIGDIANAQRSYMVYYHLWRRYRAMPERFDLNIKDLDISIYPLRPEFIESTYFLYQATKDPFYLEVGEMVLYDINRTMRTKCGFGGVRNLYNRQIDNRMESFALSETFKYLYLLFDEENPIHKGDRNYVFTTEAHYFPPLSKKEDSPYQYPKESSFSKKQFLHGDHPPKLIFKRNQQFSRLYSKLNSPPPSFTSISEITANKYRRNATSNQDNIDVNTRLDISNMLHSAYLSPRSFFKNIFKKGEQHIEEIEFSKKPSGTDNTQKNKDISNNLSVKSSSGLRSEEPICPFMETSINGNLNFFEKLLLLGTGKGKEMILKKYNGELNLDAINSVDFAPTLSLRRDFDVSGSLVRPYMWGNYGMIEINANKTVQGGIVPASESAIAYIGLEWNLQCALPDFGDNPPNIFKRILAKNTERLESDFSGKLRNCFDKIELQANSLLDVTSIKLPFVRFLLFPYTNMSAMSYNYKLNEKLIEQDVDNELDLKPSLQCNPTEGKNRKSQSNSKAVFYSDVNQLKYMLSSGAQPMFTDLVTIKLSVERNVVDGCSDGTGSFCSSDKSSFKRAQNIKYKVYRERLGRLAQFSEKQFSKQFKSFLARTELVIPSLVIGTGSTVYGCERYTPREGKAISKKVVLIRQGGGCSFWDKALNAQLGGASAVLVGLDHRALDFCHNGVNDQKTNRNSQKFDRDIINYGGLLKIQAQEKISQKLKNKEDEIFSKFKVNFETTAKIQGDGRDESSRSESVKIKEFNEVVEENRISMNDPRKHENESSDKINETFNTKTDSFIEVTIPVIAVHMEFYEEVERELVQKNNVKVSLV</sequence>
<dbReference type="EMBL" id="MBFT01000024">
    <property type="protein sequence ID" value="PVU99684.1"/>
    <property type="molecule type" value="Genomic_DNA"/>
</dbReference>
<feature type="active site" description="Proton donor" evidence="5">
    <location>
        <position position="128"/>
    </location>
</feature>
<evidence type="ECO:0000256" key="2">
    <source>
        <dbReference type="ARBA" id="ARBA00007658"/>
    </source>
</evidence>
<gene>
    <name evidence="11" type="ORF">BB559_000498</name>
</gene>
<comment type="subcellular location">
    <subcellularLocation>
        <location evidence="1">Endoplasmic reticulum</location>
    </subcellularLocation>
</comment>
<feature type="domain" description="PA" evidence="10">
    <location>
        <begin position="963"/>
        <end position="1025"/>
    </location>
</feature>
<dbReference type="InterPro" id="IPR036026">
    <property type="entry name" value="Seven-hairpin_glycosidases"/>
</dbReference>
<dbReference type="OrthoDB" id="8118055at2759"/>
<dbReference type="GO" id="GO:0005975">
    <property type="term" value="P:carbohydrate metabolic process"/>
    <property type="evidence" value="ECO:0007669"/>
    <property type="project" value="InterPro"/>
</dbReference>
<dbReference type="GO" id="GO:0005509">
    <property type="term" value="F:calcium ion binding"/>
    <property type="evidence" value="ECO:0007669"/>
    <property type="project" value="InterPro"/>
</dbReference>
<organism evidence="11 12">
    <name type="scientific">Furculomyces boomerangus</name>
    <dbReference type="NCBI Taxonomy" id="61424"/>
    <lineage>
        <taxon>Eukaryota</taxon>
        <taxon>Fungi</taxon>
        <taxon>Fungi incertae sedis</taxon>
        <taxon>Zoopagomycota</taxon>
        <taxon>Kickxellomycotina</taxon>
        <taxon>Harpellomycetes</taxon>
        <taxon>Harpellales</taxon>
        <taxon>Harpellaceae</taxon>
        <taxon>Furculomyces</taxon>
    </lineage>
</organism>
<keyword evidence="12" id="KW-1185">Reference proteome</keyword>
<dbReference type="GO" id="GO:0044322">
    <property type="term" value="C:endoplasmic reticulum quality control compartment"/>
    <property type="evidence" value="ECO:0007669"/>
    <property type="project" value="GOC"/>
</dbReference>
<evidence type="ECO:0000256" key="7">
    <source>
        <dbReference type="RuleBase" id="RU361193"/>
    </source>
</evidence>
<dbReference type="Pfam" id="PF01532">
    <property type="entry name" value="Glyco_hydro_47"/>
    <property type="match status" value="1"/>
</dbReference>
<dbReference type="Pfam" id="PF02225">
    <property type="entry name" value="PA"/>
    <property type="match status" value="1"/>
</dbReference>
<dbReference type="GO" id="GO:0036503">
    <property type="term" value="P:ERAD pathway"/>
    <property type="evidence" value="ECO:0007669"/>
    <property type="project" value="UniProtKB-ARBA"/>
</dbReference>
<evidence type="ECO:0000256" key="6">
    <source>
        <dbReference type="PIRSR" id="PIRSR601382-2"/>
    </source>
</evidence>
<keyword evidence="3" id="KW-0256">Endoplasmic reticulum</keyword>
<dbReference type="InterPro" id="IPR003137">
    <property type="entry name" value="PA_domain"/>
</dbReference>
<feature type="binding site" evidence="6">
    <location>
        <position position="486"/>
    </location>
    <ligand>
        <name>Ca(2+)</name>
        <dbReference type="ChEBI" id="CHEBI:29108"/>
    </ligand>
</feature>
<feature type="chain" id="PRO_5015786298" description="alpha-1,2-Mannosidase" evidence="9">
    <location>
        <begin position="23"/>
        <end position="1171"/>
    </location>
</feature>
<proteinExistence type="inferred from homology"/>
<dbReference type="Gene3D" id="3.50.30.30">
    <property type="match status" value="1"/>
</dbReference>
<keyword evidence="4" id="KW-0325">Glycoprotein</keyword>
<dbReference type="GO" id="GO:0016020">
    <property type="term" value="C:membrane"/>
    <property type="evidence" value="ECO:0007669"/>
    <property type="project" value="InterPro"/>
</dbReference>
<dbReference type="Proteomes" id="UP000245699">
    <property type="component" value="Unassembled WGS sequence"/>
</dbReference>
<evidence type="ECO:0000256" key="9">
    <source>
        <dbReference type="SAM" id="SignalP"/>
    </source>
</evidence>
<protein>
    <recommendedName>
        <fullName evidence="7">alpha-1,2-Mannosidase</fullName>
        <ecNumber evidence="7">3.2.1.-</ecNumber>
    </recommendedName>
</protein>
<comment type="caution">
    <text evidence="11">The sequence shown here is derived from an EMBL/GenBank/DDBJ whole genome shotgun (WGS) entry which is preliminary data.</text>
</comment>
<dbReference type="AlphaFoldDB" id="A0A2T9Z569"/>
<dbReference type="Gene3D" id="1.50.10.10">
    <property type="match status" value="1"/>
</dbReference>
<evidence type="ECO:0000256" key="8">
    <source>
        <dbReference type="SAM" id="MobiDB-lite"/>
    </source>
</evidence>
<keyword evidence="7" id="KW-0378">Hydrolase</keyword>
<dbReference type="InterPro" id="IPR044674">
    <property type="entry name" value="EDEM1/2/3"/>
</dbReference>
<keyword evidence="9" id="KW-0732">Signal</keyword>
<keyword evidence="6" id="KW-0479">Metal-binding</keyword>
<dbReference type="InterPro" id="IPR012341">
    <property type="entry name" value="6hp_glycosidase-like_sf"/>
</dbReference>
<dbReference type="PANTHER" id="PTHR45679">
    <property type="entry name" value="ER DEGRADATION-ENHANCING ALPHA-MANNOSIDASE-LIKE PROTEIN 2"/>
    <property type="match status" value="1"/>
</dbReference>
<evidence type="ECO:0000259" key="10">
    <source>
        <dbReference type="Pfam" id="PF02225"/>
    </source>
</evidence>
<comment type="cofactor">
    <cofactor evidence="6">
        <name>Ca(2+)</name>
        <dbReference type="ChEBI" id="CHEBI:29108"/>
    </cofactor>
</comment>
<accession>A0A2T9Z569</accession>
<dbReference type="SUPFAM" id="SSF52025">
    <property type="entry name" value="PA domain"/>
    <property type="match status" value="1"/>
</dbReference>
<dbReference type="GO" id="GO:1904380">
    <property type="term" value="P:endoplasmic reticulum mannose trimming"/>
    <property type="evidence" value="ECO:0007669"/>
    <property type="project" value="InterPro"/>
</dbReference>
<evidence type="ECO:0000313" key="12">
    <source>
        <dbReference type="Proteomes" id="UP000245699"/>
    </source>
</evidence>
<keyword evidence="6" id="KW-0106">Calcium</keyword>
<feature type="active site" evidence="5">
    <location>
        <position position="400"/>
    </location>
</feature>
<evidence type="ECO:0000256" key="3">
    <source>
        <dbReference type="ARBA" id="ARBA00022824"/>
    </source>
</evidence>
<feature type="compositionally biased region" description="Polar residues" evidence="8">
    <location>
        <begin position="611"/>
        <end position="635"/>
    </location>
</feature>
<dbReference type="STRING" id="61424.A0A2T9Z569"/>
<feature type="active site" description="Proton donor" evidence="5">
    <location>
        <position position="381"/>
    </location>
</feature>
<dbReference type="GO" id="GO:0004571">
    <property type="term" value="F:mannosyl-oligosaccharide 1,2-alpha-mannosidase activity"/>
    <property type="evidence" value="ECO:0007669"/>
    <property type="project" value="InterPro"/>
</dbReference>
<evidence type="ECO:0000256" key="1">
    <source>
        <dbReference type="ARBA" id="ARBA00004240"/>
    </source>
</evidence>
<dbReference type="SUPFAM" id="SSF48225">
    <property type="entry name" value="Seven-hairpin glycosidases"/>
    <property type="match status" value="1"/>
</dbReference>
<feature type="signal peptide" evidence="9">
    <location>
        <begin position="1"/>
        <end position="22"/>
    </location>
</feature>